<evidence type="ECO:0000256" key="3">
    <source>
        <dbReference type="ARBA" id="ARBA00022801"/>
    </source>
</evidence>
<feature type="region of interest" description="Disordered" evidence="4">
    <location>
        <begin position="465"/>
        <end position="520"/>
    </location>
</feature>
<gene>
    <name evidence="6" type="ORF">QF025_001528</name>
</gene>
<dbReference type="Pfam" id="PF11741">
    <property type="entry name" value="AMIN"/>
    <property type="match status" value="1"/>
</dbReference>
<evidence type="ECO:0000256" key="4">
    <source>
        <dbReference type="SAM" id="MobiDB-lite"/>
    </source>
</evidence>
<feature type="compositionally biased region" description="Low complexity" evidence="4">
    <location>
        <begin position="220"/>
        <end position="241"/>
    </location>
</feature>
<dbReference type="Pfam" id="PF01520">
    <property type="entry name" value="Amidase_3"/>
    <property type="match status" value="1"/>
</dbReference>
<dbReference type="Gene3D" id="2.60.40.3500">
    <property type="match status" value="1"/>
</dbReference>
<dbReference type="EC" id="3.5.1.28" evidence="2"/>
<evidence type="ECO:0000313" key="7">
    <source>
        <dbReference type="Proteomes" id="UP001245184"/>
    </source>
</evidence>
<organism evidence="6 7">
    <name type="scientific">Paraburkholderia graminis</name>
    <dbReference type="NCBI Taxonomy" id="60548"/>
    <lineage>
        <taxon>Bacteria</taxon>
        <taxon>Pseudomonadati</taxon>
        <taxon>Pseudomonadota</taxon>
        <taxon>Betaproteobacteria</taxon>
        <taxon>Burkholderiales</taxon>
        <taxon>Burkholderiaceae</taxon>
        <taxon>Paraburkholderia</taxon>
    </lineage>
</organism>
<feature type="compositionally biased region" description="Low complexity" evidence="4">
    <location>
        <begin position="271"/>
        <end position="283"/>
    </location>
</feature>
<dbReference type="CDD" id="cd02696">
    <property type="entry name" value="MurNAc-LAA"/>
    <property type="match status" value="1"/>
</dbReference>
<dbReference type="PANTHER" id="PTHR30404">
    <property type="entry name" value="N-ACETYLMURAMOYL-L-ALANINE AMIDASE"/>
    <property type="match status" value="1"/>
</dbReference>
<reference evidence="6 7" key="1">
    <citation type="submission" date="2023-08" db="EMBL/GenBank/DDBJ databases">
        <title>Genome sequencing of plant associated microbes to promote plant fitness in Sorghum bicolor and Oryza sativa.</title>
        <authorList>
            <person name="Coleman-Derr D."/>
        </authorList>
    </citation>
    <scope>NUCLEOTIDE SEQUENCE [LARGE SCALE GENOMIC DNA]</scope>
    <source>
        <strain evidence="6 7">SLBN-33</strain>
    </source>
</reference>
<feature type="compositionally biased region" description="Pro residues" evidence="4">
    <location>
        <begin position="252"/>
        <end position="264"/>
    </location>
</feature>
<dbReference type="InterPro" id="IPR050695">
    <property type="entry name" value="N-acetylmuramoyl_amidase_3"/>
</dbReference>
<dbReference type="GO" id="GO:0008745">
    <property type="term" value="F:N-acetylmuramoyl-L-alanine amidase activity"/>
    <property type="evidence" value="ECO:0007669"/>
    <property type="project" value="UniProtKB-EC"/>
</dbReference>
<proteinExistence type="predicted"/>
<dbReference type="SUPFAM" id="SSF53187">
    <property type="entry name" value="Zn-dependent exopeptidases"/>
    <property type="match status" value="1"/>
</dbReference>
<accession>A0ABD5CBZ2</accession>
<dbReference type="Gene3D" id="3.40.630.40">
    <property type="entry name" value="Zn-dependent exopeptidases"/>
    <property type="match status" value="1"/>
</dbReference>
<comment type="catalytic activity">
    <reaction evidence="1">
        <text>Hydrolyzes the link between N-acetylmuramoyl residues and L-amino acid residues in certain cell-wall glycopeptides.</text>
        <dbReference type="EC" id="3.5.1.28"/>
    </reaction>
</comment>
<dbReference type="Proteomes" id="UP001245184">
    <property type="component" value="Unassembled WGS sequence"/>
</dbReference>
<evidence type="ECO:0000313" key="6">
    <source>
        <dbReference type="EMBL" id="MDR6202808.1"/>
    </source>
</evidence>
<dbReference type="SMART" id="SM00646">
    <property type="entry name" value="Ami_3"/>
    <property type="match status" value="1"/>
</dbReference>
<dbReference type="PANTHER" id="PTHR30404:SF0">
    <property type="entry name" value="N-ACETYLMURAMOYL-L-ALANINE AMIDASE AMIC"/>
    <property type="match status" value="1"/>
</dbReference>
<dbReference type="AlphaFoldDB" id="A0ABD5CBZ2"/>
<feature type="domain" description="MurNAc-LAA" evidence="5">
    <location>
        <begin position="372"/>
        <end position="483"/>
    </location>
</feature>
<evidence type="ECO:0000259" key="5">
    <source>
        <dbReference type="SMART" id="SM00646"/>
    </source>
</evidence>
<feature type="compositionally biased region" description="Basic and acidic residues" evidence="4">
    <location>
        <begin position="507"/>
        <end position="520"/>
    </location>
</feature>
<keyword evidence="3" id="KW-0378">Hydrolase</keyword>
<evidence type="ECO:0000256" key="1">
    <source>
        <dbReference type="ARBA" id="ARBA00001561"/>
    </source>
</evidence>
<dbReference type="EMBL" id="JAVIZN010000002">
    <property type="protein sequence ID" value="MDR6202808.1"/>
    <property type="molecule type" value="Genomic_DNA"/>
</dbReference>
<feature type="region of interest" description="Disordered" evidence="4">
    <location>
        <begin position="610"/>
        <end position="634"/>
    </location>
</feature>
<feature type="region of interest" description="Disordered" evidence="4">
    <location>
        <begin position="175"/>
        <end position="301"/>
    </location>
</feature>
<sequence length="634" mass="68195">MSRKMLIKPFRSIESAATATHNWRRRQILRAGASTLVLGLVAPRLALASSVLGVRVWPARDYTRVTIESDQPLQNAQQLLQGPDRLVVDLSGLDLDQALKDLVSKITPNDPQIQSVRVGQFQPHVVRMVFDLKGSVKPQVFTLPPVGAYKYRLVFDLYPAVAPDPLMELLAQSERKQQTLNEENSAPPATLSGPGTTPPAADNSEAFFERYAQNGGSGSAAGAPHAPAHSGSPSGSTSGSPGLPPIIAKTPTPTPGVPPTPATPPTAIARNKGSGSGANSAKSLDNDDSGDDTYAFTTPKSGKSNTVRLLTVAIDPGHGGEDPGAIGGSGTYEKHVALDIAKKLRAKIDAQPNMRAMMTRDADFFVPLNVRVQKARRVGADLFVSIHADAFTTPEARGSSVFALSEHGASSAARALDGEQGERVGPDWRHQHQIRRRHRESRVVRHVHHRADSRLHALRQLRAEGNRRDQQAAQRFGRTGGLRGVEGARHSVDPRGNGVHQQSRRGAAPERRRLSREDGRCDHDRHQALFRGESAAGKESHDVTMCLSRVVLVQRSNKKTAAAMRPFSIVHPFQRASDKRCTTQPPNTFTASPTITSTAPAICAVESRSSRKTAADARPTIGTSSENGATWLAG</sequence>
<name>A0ABD5CBZ2_9BURK</name>
<comment type="caution">
    <text evidence="6">The sequence shown here is derived from an EMBL/GenBank/DDBJ whole genome shotgun (WGS) entry which is preliminary data.</text>
</comment>
<protein>
    <recommendedName>
        <fullName evidence="2">N-acetylmuramoyl-L-alanine amidase</fullName>
        <ecNumber evidence="2">3.5.1.28</ecNumber>
    </recommendedName>
</protein>
<evidence type="ECO:0000256" key="2">
    <source>
        <dbReference type="ARBA" id="ARBA00011901"/>
    </source>
</evidence>
<dbReference type="InterPro" id="IPR021731">
    <property type="entry name" value="AMIN_dom"/>
</dbReference>
<dbReference type="InterPro" id="IPR002508">
    <property type="entry name" value="MurNAc-LAA_cat"/>
</dbReference>